<evidence type="ECO:0000313" key="6">
    <source>
        <dbReference type="EMBL" id="EKS42899.1"/>
    </source>
</evidence>
<protein>
    <recommendedName>
        <fullName evidence="5">Multidrug resistance protein MdtA-like barrel-sandwich hybrid domain-containing protein</fullName>
    </recommendedName>
</protein>
<feature type="coiled-coil region" evidence="2">
    <location>
        <begin position="138"/>
        <end position="224"/>
    </location>
</feature>
<evidence type="ECO:0000256" key="2">
    <source>
        <dbReference type="SAM" id="Coils"/>
    </source>
</evidence>
<feature type="transmembrane region" description="Helical" evidence="4">
    <location>
        <begin position="64"/>
        <end position="81"/>
    </location>
</feature>
<dbReference type="Proteomes" id="UP000001095">
    <property type="component" value="Unassembled WGS sequence"/>
</dbReference>
<dbReference type="EMBL" id="AGWY01000001">
    <property type="protein sequence ID" value="EKS42899.1"/>
    <property type="molecule type" value="Genomic_DNA"/>
</dbReference>
<dbReference type="GO" id="GO:0030313">
    <property type="term" value="C:cell envelope"/>
    <property type="evidence" value="ECO:0007669"/>
    <property type="project" value="UniProtKB-SubCell"/>
</dbReference>
<dbReference type="GO" id="GO:0055085">
    <property type="term" value="P:transmembrane transport"/>
    <property type="evidence" value="ECO:0007669"/>
    <property type="project" value="InterPro"/>
</dbReference>
<dbReference type="AlphaFoldDB" id="K8PQ04"/>
<feature type="region of interest" description="Disordered" evidence="3">
    <location>
        <begin position="21"/>
        <end position="58"/>
    </location>
</feature>
<dbReference type="RefSeq" id="WP_002711308.1">
    <property type="nucleotide sequence ID" value="NZ_KB375281.1"/>
</dbReference>
<keyword evidence="4" id="KW-0472">Membrane</keyword>
<dbReference type="Pfam" id="PF25917">
    <property type="entry name" value="BSH_RND"/>
    <property type="match status" value="1"/>
</dbReference>
<dbReference type="PANTHER" id="PTHR30386:SF19">
    <property type="entry name" value="MULTIDRUG EXPORT PROTEIN EMRA-RELATED"/>
    <property type="match status" value="1"/>
</dbReference>
<evidence type="ECO:0000313" key="7">
    <source>
        <dbReference type="Proteomes" id="UP000001095"/>
    </source>
</evidence>
<evidence type="ECO:0000256" key="4">
    <source>
        <dbReference type="SAM" id="Phobius"/>
    </source>
</evidence>
<reference evidence="6 7" key="1">
    <citation type="submission" date="2012-04" db="EMBL/GenBank/DDBJ databases">
        <title>The Genome Sequence of Afipia clevelandensis ATCC 49720.</title>
        <authorList>
            <consortium name="The Broad Institute Genome Sequencing Platform"/>
            <person name="Earl A."/>
            <person name="Ward D."/>
            <person name="Feldgarden M."/>
            <person name="Gevers D."/>
            <person name="Huys G."/>
            <person name="Walker B."/>
            <person name="Young S.K."/>
            <person name="Zeng Q."/>
            <person name="Gargeya S."/>
            <person name="Fitzgerald M."/>
            <person name="Haas B."/>
            <person name="Abouelleil A."/>
            <person name="Alvarado L."/>
            <person name="Arachchi H.M."/>
            <person name="Berlin A."/>
            <person name="Chapman S.B."/>
            <person name="Goldberg J."/>
            <person name="Griggs A."/>
            <person name="Gujja S."/>
            <person name="Hansen M."/>
            <person name="Howarth C."/>
            <person name="Imamovic A."/>
            <person name="Larimer J."/>
            <person name="McCowen C."/>
            <person name="Montmayeur A."/>
            <person name="Murphy C."/>
            <person name="Neiman D."/>
            <person name="Pearson M."/>
            <person name="Priest M."/>
            <person name="Roberts A."/>
            <person name="Saif S."/>
            <person name="Shea T."/>
            <person name="Sisk P."/>
            <person name="Sykes S."/>
            <person name="Wortman J."/>
            <person name="Nusbaum C."/>
            <person name="Birren B."/>
        </authorList>
    </citation>
    <scope>NUCLEOTIDE SEQUENCE [LARGE SCALE GENOMIC DNA]</scope>
    <source>
        <strain evidence="6 7">ATCC 49720</strain>
    </source>
</reference>
<dbReference type="InterPro" id="IPR058625">
    <property type="entry name" value="MdtA-like_BSH"/>
</dbReference>
<dbReference type="Gene3D" id="2.40.50.100">
    <property type="match status" value="1"/>
</dbReference>
<dbReference type="HOGENOM" id="CLU_018816_15_1_5"/>
<accession>K8PQ04</accession>
<feature type="domain" description="Multidrug resistance protein MdtA-like barrel-sandwich hybrid" evidence="5">
    <location>
        <begin position="100"/>
        <end position="288"/>
    </location>
</feature>
<dbReference type="PATRIC" id="fig|883079.3.peg.459"/>
<sequence>MANPSDNESLIGDDKMRWLNRRVETVNAPGAQRPELKAPGENRTPPPESDEGPKSPRKSLKRPLMFALLPVALVVATYFYVTGGAVMSTDNAYVQADMVGLSTDVSGIVREVLVKDNQTVAKDDVLFKLDDLPFRLALQKAEAQVGNTRNDLIALQTSYRNMQSQVEQAKKDVDFNEVNFKRQQQLIANNFTPQASFDAARNTLQGAQQKLASLTQQLAGIAANLNGDPDAPVEDHPRYKDSLASRDEAARQLAHTTVRAPFAGIVTNVPSLQPGQYMAAATTAFNIVSSDHVWVQSSPKETELTYVRPGQHAVIEVDTYPGFQWNGTVDSISPASASSFSLLPAENTSGNWVKVVQRIPMRVRVENAPGKPPLRVGMSVALSIDTGHPRGFPYFLSAMFGGSGA</sequence>
<evidence type="ECO:0000256" key="1">
    <source>
        <dbReference type="ARBA" id="ARBA00004196"/>
    </source>
</evidence>
<comment type="subcellular location">
    <subcellularLocation>
        <location evidence="1">Cell envelope</location>
    </subcellularLocation>
</comment>
<comment type="caution">
    <text evidence="6">The sequence shown here is derived from an EMBL/GenBank/DDBJ whole genome shotgun (WGS) entry which is preliminary data.</text>
</comment>
<dbReference type="SUPFAM" id="SSF111369">
    <property type="entry name" value="HlyD-like secretion proteins"/>
    <property type="match status" value="1"/>
</dbReference>
<proteinExistence type="predicted"/>
<dbReference type="InterPro" id="IPR050739">
    <property type="entry name" value="MFP"/>
</dbReference>
<dbReference type="Gene3D" id="2.40.30.170">
    <property type="match status" value="1"/>
</dbReference>
<evidence type="ECO:0000259" key="5">
    <source>
        <dbReference type="Pfam" id="PF25917"/>
    </source>
</evidence>
<keyword evidence="4" id="KW-1133">Transmembrane helix</keyword>
<keyword evidence="4" id="KW-0812">Transmembrane</keyword>
<dbReference type="PANTHER" id="PTHR30386">
    <property type="entry name" value="MEMBRANE FUSION SUBUNIT OF EMRAB-TOLC MULTIDRUG EFFLUX PUMP"/>
    <property type="match status" value="1"/>
</dbReference>
<gene>
    <name evidence="6" type="ORF">HMPREF9696_00442</name>
</gene>
<keyword evidence="2" id="KW-0175">Coiled coil</keyword>
<name>K8PQ04_9BRAD</name>
<keyword evidence="7" id="KW-1185">Reference proteome</keyword>
<organism evidence="6 7">
    <name type="scientific">Afipia clevelandensis ATCC 49720</name>
    <dbReference type="NCBI Taxonomy" id="883079"/>
    <lineage>
        <taxon>Bacteria</taxon>
        <taxon>Pseudomonadati</taxon>
        <taxon>Pseudomonadota</taxon>
        <taxon>Alphaproteobacteria</taxon>
        <taxon>Hyphomicrobiales</taxon>
        <taxon>Nitrobacteraceae</taxon>
        <taxon>Afipia</taxon>
    </lineage>
</organism>
<evidence type="ECO:0000256" key="3">
    <source>
        <dbReference type="SAM" id="MobiDB-lite"/>
    </source>
</evidence>